<protein>
    <submittedName>
        <fullName evidence="2">Glutathione S-transferase N-terminal domain-containing protein</fullName>
    </submittedName>
</protein>
<dbReference type="Pfam" id="PF13417">
    <property type="entry name" value="GST_N_3"/>
    <property type="match status" value="1"/>
</dbReference>
<evidence type="ECO:0000259" key="1">
    <source>
        <dbReference type="PROSITE" id="PS50404"/>
    </source>
</evidence>
<proteinExistence type="predicted"/>
<feature type="domain" description="GST N-terminal" evidence="1">
    <location>
        <begin position="1"/>
        <end position="73"/>
    </location>
</feature>
<dbReference type="Proteomes" id="UP001201273">
    <property type="component" value="Unassembled WGS sequence"/>
</dbReference>
<dbReference type="CDD" id="cd00570">
    <property type="entry name" value="GST_N_family"/>
    <property type="match status" value="1"/>
</dbReference>
<dbReference type="Gene3D" id="1.20.1050.10">
    <property type="match status" value="1"/>
</dbReference>
<organism evidence="2 3">
    <name type="scientific">Motilimonas cestriensis</name>
    <dbReference type="NCBI Taxonomy" id="2742685"/>
    <lineage>
        <taxon>Bacteria</taxon>
        <taxon>Pseudomonadati</taxon>
        <taxon>Pseudomonadota</taxon>
        <taxon>Gammaproteobacteria</taxon>
        <taxon>Alteromonadales</taxon>
        <taxon>Alteromonadales genera incertae sedis</taxon>
        <taxon>Motilimonas</taxon>
    </lineage>
</organism>
<dbReference type="RefSeq" id="WP_233052371.1">
    <property type="nucleotide sequence ID" value="NZ_JAIMJA010000007.1"/>
</dbReference>
<dbReference type="Gene3D" id="3.40.30.10">
    <property type="entry name" value="Glutaredoxin"/>
    <property type="match status" value="1"/>
</dbReference>
<dbReference type="InterPro" id="IPR036249">
    <property type="entry name" value="Thioredoxin-like_sf"/>
</dbReference>
<comment type="caution">
    <text evidence="2">The sequence shown here is derived from an EMBL/GenBank/DDBJ whole genome shotgun (WGS) entry which is preliminary data.</text>
</comment>
<keyword evidence="3" id="KW-1185">Reference proteome</keyword>
<evidence type="ECO:0000313" key="2">
    <source>
        <dbReference type="EMBL" id="MCE2594861.1"/>
    </source>
</evidence>
<dbReference type="PROSITE" id="PS50404">
    <property type="entry name" value="GST_NTER"/>
    <property type="match status" value="1"/>
</dbReference>
<accession>A0ABS8WAT7</accession>
<evidence type="ECO:0000313" key="3">
    <source>
        <dbReference type="Proteomes" id="UP001201273"/>
    </source>
</evidence>
<gene>
    <name evidence="2" type="ORF">K6Y31_08545</name>
</gene>
<dbReference type="InterPro" id="IPR004045">
    <property type="entry name" value="Glutathione_S-Trfase_N"/>
</dbReference>
<dbReference type="EMBL" id="JAIMJA010000007">
    <property type="protein sequence ID" value="MCE2594861.1"/>
    <property type="molecule type" value="Genomic_DNA"/>
</dbReference>
<dbReference type="SUPFAM" id="SSF52833">
    <property type="entry name" value="Thioredoxin-like"/>
    <property type="match status" value="1"/>
</dbReference>
<reference evidence="2 3" key="1">
    <citation type="journal article" date="2022" name="Environ. Microbiol. Rep.">
        <title>Eco-phylogenetic analyses reveal divergent evolution of vitamin B12 metabolism in the marine bacterial family 'Psychromonadaceae'.</title>
        <authorList>
            <person name="Jin X."/>
            <person name="Yang Y."/>
            <person name="Cao H."/>
            <person name="Gao B."/>
            <person name="Zhao Z."/>
        </authorList>
    </citation>
    <scope>NUCLEOTIDE SEQUENCE [LARGE SCALE GENOMIC DNA]</scope>
    <source>
        <strain evidence="2 3">MKS20</strain>
    </source>
</reference>
<sequence>MQLFGSFTSPYVRHCRLVLAQTGLECEFVETDAVASAELSPTKKVPFLIDGALTLTDSVVILKYLREKAGQVFFSEMKDFELFAMVNTVMDATVNIFFLEKQDNIQVSDSQYLQRQQGRVESGLACLNQAALTDKLPLSDGQLRLACFLDWGVYRQRIDLTPYSALAALLTLAKTDPQFTATAPPENS</sequence>
<name>A0ABS8WAT7_9GAMM</name>